<dbReference type="Proteomes" id="UP001205867">
    <property type="component" value="Unassembled WGS sequence"/>
</dbReference>
<evidence type="ECO:0000313" key="4">
    <source>
        <dbReference type="Proteomes" id="UP001205867"/>
    </source>
</evidence>
<proteinExistence type="predicted"/>
<accession>A0AAP3AG65</accession>
<dbReference type="InterPro" id="IPR000182">
    <property type="entry name" value="GNAT_dom"/>
</dbReference>
<name>A0AAP3AG65_MICLU</name>
<evidence type="ECO:0000259" key="2">
    <source>
        <dbReference type="PROSITE" id="PS51186"/>
    </source>
</evidence>
<dbReference type="Pfam" id="PF00583">
    <property type="entry name" value="Acetyltransf_1"/>
    <property type="match status" value="1"/>
</dbReference>
<keyword evidence="1" id="KW-0808">Transferase</keyword>
<dbReference type="PANTHER" id="PTHR13947:SF37">
    <property type="entry name" value="LD18367P"/>
    <property type="match status" value="1"/>
</dbReference>
<dbReference type="SUPFAM" id="SSF55729">
    <property type="entry name" value="Acyl-CoA N-acyltransferases (Nat)"/>
    <property type="match status" value="1"/>
</dbReference>
<dbReference type="CDD" id="cd04301">
    <property type="entry name" value="NAT_SF"/>
    <property type="match status" value="1"/>
</dbReference>
<dbReference type="PROSITE" id="PS51186">
    <property type="entry name" value="GNAT"/>
    <property type="match status" value="1"/>
</dbReference>
<dbReference type="GO" id="GO:0008080">
    <property type="term" value="F:N-acetyltransferase activity"/>
    <property type="evidence" value="ECO:0007669"/>
    <property type="project" value="InterPro"/>
</dbReference>
<protein>
    <submittedName>
        <fullName evidence="3">GNAT family N-acetyltransferase</fullName>
    </submittedName>
</protein>
<gene>
    <name evidence="3" type="ORF">M3A82_004390</name>
</gene>
<dbReference type="InterPro" id="IPR016181">
    <property type="entry name" value="Acyl_CoA_acyltransferase"/>
</dbReference>
<dbReference type="EMBL" id="JALXKZ020000006">
    <property type="protein sequence ID" value="MCV7628581.1"/>
    <property type="molecule type" value="Genomic_DNA"/>
</dbReference>
<dbReference type="PANTHER" id="PTHR13947">
    <property type="entry name" value="GNAT FAMILY N-ACETYLTRANSFERASE"/>
    <property type="match status" value="1"/>
</dbReference>
<dbReference type="Gene3D" id="3.40.630.30">
    <property type="match status" value="1"/>
</dbReference>
<reference evidence="3" key="1">
    <citation type="submission" date="2023-06" db="EMBL/GenBank/DDBJ databases">
        <title>lsaBGC provides a comprehensive framework for evolutionary analysis of biosynthetic gene clusters within focal taxa.</title>
        <authorList>
            <person name="Salamzade R."/>
            <person name="Sandstrom S."/>
            <person name="Kalan L.R."/>
        </authorList>
    </citation>
    <scope>NUCLEOTIDE SEQUENCE</scope>
    <source>
        <strain evidence="3">P3-SID899</strain>
    </source>
</reference>
<sequence>MSALVRPLRPEDHEAVTELTLASYVDGGHIAPDDAYVKTLMDVADRAGRAEVLVAEVDGEVAGSVVLTPPGSPLAETSGDGEYEFRMLAVHPRFHRRGVGGALLAEIVARARAEEGVDAVVLTTMPSMTGAHRMYERAGFVRVPERDWLLADVVPDLDPADETGPFLVYRLALD</sequence>
<feature type="domain" description="N-acetyltransferase" evidence="2">
    <location>
        <begin position="3"/>
        <end position="161"/>
    </location>
</feature>
<comment type="caution">
    <text evidence="3">The sequence shown here is derived from an EMBL/GenBank/DDBJ whole genome shotgun (WGS) entry which is preliminary data.</text>
</comment>
<organism evidence="3 4">
    <name type="scientific">Micrococcus luteus</name>
    <name type="common">Micrococcus lysodeikticus</name>
    <dbReference type="NCBI Taxonomy" id="1270"/>
    <lineage>
        <taxon>Bacteria</taxon>
        <taxon>Bacillati</taxon>
        <taxon>Actinomycetota</taxon>
        <taxon>Actinomycetes</taxon>
        <taxon>Micrococcales</taxon>
        <taxon>Micrococcaceae</taxon>
        <taxon>Micrococcus</taxon>
    </lineage>
</organism>
<dbReference type="InterPro" id="IPR050769">
    <property type="entry name" value="NAT_camello-type"/>
</dbReference>
<dbReference type="AlphaFoldDB" id="A0AAP3AG65"/>
<evidence type="ECO:0000256" key="1">
    <source>
        <dbReference type="ARBA" id="ARBA00022679"/>
    </source>
</evidence>
<evidence type="ECO:0000313" key="3">
    <source>
        <dbReference type="EMBL" id="MCV7628581.1"/>
    </source>
</evidence>